<dbReference type="PANTHER" id="PTHR35894">
    <property type="entry name" value="GENERAL SECRETION PATHWAY PROTEIN A-RELATED"/>
    <property type="match status" value="1"/>
</dbReference>
<gene>
    <name evidence="3" type="ORF">C9J01_18310</name>
</gene>
<comment type="caution">
    <text evidence="3">The sequence shown here is derived from an EMBL/GenBank/DDBJ whole genome shotgun (WGS) entry which is preliminary data.</text>
</comment>
<evidence type="ECO:0000256" key="1">
    <source>
        <dbReference type="SAM" id="MobiDB-lite"/>
    </source>
</evidence>
<dbReference type="Gene3D" id="3.40.50.300">
    <property type="entry name" value="P-loop containing nucleotide triphosphate hydrolases"/>
    <property type="match status" value="1"/>
</dbReference>
<dbReference type="Pfam" id="PF13401">
    <property type="entry name" value="AAA_22"/>
    <property type="match status" value="1"/>
</dbReference>
<organism evidence="3 4">
    <name type="scientific">Photobacterium rosenbergii</name>
    <dbReference type="NCBI Taxonomy" id="294936"/>
    <lineage>
        <taxon>Bacteria</taxon>
        <taxon>Pseudomonadati</taxon>
        <taxon>Pseudomonadota</taxon>
        <taxon>Gammaproteobacteria</taxon>
        <taxon>Vibrionales</taxon>
        <taxon>Vibrionaceae</taxon>
        <taxon>Photobacterium</taxon>
    </lineage>
</organism>
<dbReference type="Pfam" id="PF21327">
    <property type="entry name" value="GspA_C39-like"/>
    <property type="match status" value="1"/>
</dbReference>
<dbReference type="Pfam" id="PF01471">
    <property type="entry name" value="PG_binding_1"/>
    <property type="match status" value="1"/>
</dbReference>
<dbReference type="InterPro" id="IPR052026">
    <property type="entry name" value="ExeA_AAA_ATPase_DNA-bind"/>
</dbReference>
<dbReference type="InterPro" id="IPR027417">
    <property type="entry name" value="P-loop_NTPase"/>
</dbReference>
<dbReference type="AlphaFoldDB" id="A0A2T3NAA4"/>
<evidence type="ECO:0000313" key="4">
    <source>
        <dbReference type="Proteomes" id="UP000241346"/>
    </source>
</evidence>
<dbReference type="OrthoDB" id="9780149at2"/>
<dbReference type="EMBL" id="PYMB01000010">
    <property type="protein sequence ID" value="PSW10550.1"/>
    <property type="molecule type" value="Genomic_DNA"/>
</dbReference>
<protein>
    <submittedName>
        <fullName evidence="3">General secretion pathway protein GspA</fullName>
    </submittedName>
</protein>
<dbReference type="InterPro" id="IPR048809">
    <property type="entry name" value="GspA_C39-like"/>
</dbReference>
<dbReference type="SUPFAM" id="SSF47090">
    <property type="entry name" value="PGBD-like"/>
    <property type="match status" value="1"/>
</dbReference>
<name>A0A2T3NAA4_9GAMM</name>
<dbReference type="InterPro" id="IPR036365">
    <property type="entry name" value="PGBD-like_sf"/>
</dbReference>
<dbReference type="GO" id="GO:0016887">
    <property type="term" value="F:ATP hydrolysis activity"/>
    <property type="evidence" value="ECO:0007669"/>
    <property type="project" value="InterPro"/>
</dbReference>
<reference evidence="3 4" key="1">
    <citation type="submission" date="2018-03" db="EMBL/GenBank/DDBJ databases">
        <title>Whole genome sequencing of Histamine producing bacteria.</title>
        <authorList>
            <person name="Butler K."/>
        </authorList>
    </citation>
    <scope>NUCLEOTIDE SEQUENCE [LARGE SCALE GENOMIC DNA]</scope>
    <source>
        <strain evidence="3 4">DSM 19138</strain>
    </source>
</reference>
<dbReference type="InterPro" id="IPR002477">
    <property type="entry name" value="Peptidoglycan-bd-like"/>
</dbReference>
<evidence type="ECO:0000313" key="3">
    <source>
        <dbReference type="EMBL" id="PSW10550.1"/>
    </source>
</evidence>
<dbReference type="SUPFAM" id="SSF52540">
    <property type="entry name" value="P-loop containing nucleoside triphosphate hydrolases"/>
    <property type="match status" value="1"/>
</dbReference>
<evidence type="ECO:0000259" key="2">
    <source>
        <dbReference type="SMART" id="SM00382"/>
    </source>
</evidence>
<dbReference type="SMART" id="SM00382">
    <property type="entry name" value="AAA"/>
    <property type="match status" value="1"/>
</dbReference>
<proteinExistence type="predicted"/>
<dbReference type="InterPro" id="IPR049945">
    <property type="entry name" value="AAA_22"/>
</dbReference>
<feature type="compositionally biased region" description="Polar residues" evidence="1">
    <location>
        <begin position="359"/>
        <end position="375"/>
    </location>
</feature>
<dbReference type="Proteomes" id="UP000241346">
    <property type="component" value="Unassembled WGS sequence"/>
</dbReference>
<dbReference type="Gene3D" id="1.10.101.10">
    <property type="entry name" value="PGBD-like superfamily/PGBD"/>
    <property type="match status" value="1"/>
</dbReference>
<dbReference type="InterPro" id="IPR003593">
    <property type="entry name" value="AAA+_ATPase"/>
</dbReference>
<dbReference type="InterPro" id="IPR036366">
    <property type="entry name" value="PGBDSf"/>
</dbReference>
<dbReference type="Gene3D" id="3.90.70.10">
    <property type="entry name" value="Cysteine proteinases"/>
    <property type="match status" value="1"/>
</dbReference>
<accession>A0A2T3NAA4</accession>
<dbReference type="PANTHER" id="PTHR35894:SF1">
    <property type="entry name" value="PHOSPHORIBULOKINASE _ URIDINE KINASE FAMILY"/>
    <property type="match status" value="1"/>
</dbReference>
<sequence length="581" mass="64251">MYKDFFGITESPFSIVPSARFLYLSERHREALTHMLSSLNGGGGFGLLTGEVGTGKTTVLRALVSRLPQETQVAVIMNPSLSTRELLASLCDELSIDYTDEATIKTLTDGIYQHLLANHREGRQTLLLIDEAQHLLPEVLEQLRLLTNLETDSVKLLKVVLVGQPELQQLLQQDRLRQLAQRITSRYHLLPLTEDEVREYIHYRLQAVDCLHEVFAPAQTKQIAKATGGIPRLINLVCDKSMQLAHQQSTHLLNKELVERACSDVLSWQLPQYTVPGNSEAPTASRKPLAVALAAGIITAVGLGYWSGILSQPSSPSLPVEPNAAVQPPAAVTASVQEPVTASEPTASQSILAQPATKAVQTTPQQPMLPQVSPQRLSPQEMWQQVITQASSERLAMQTLYKLWGYSTQLNQANCESGSRVQLSCFNGTGSLEQLALINRPAIVELREPSGESYFATLYAIGQDRVELLLAGQRFAVGAQWLTQRWNGEYTLLWRPPLGDKTAIRYGQQGPRVQWLDRQLSQLLGVMPENQDTFEQALLNKLRRFQRAQDLSVDGIAGPRTLMVIDSALNLPGPTLQPEKS</sequence>
<feature type="region of interest" description="Disordered" evidence="1">
    <location>
        <begin position="354"/>
        <end position="375"/>
    </location>
</feature>
<feature type="domain" description="AAA+ ATPase" evidence="2">
    <location>
        <begin position="42"/>
        <end position="195"/>
    </location>
</feature>
<dbReference type="RefSeq" id="WP_107299587.1">
    <property type="nucleotide sequence ID" value="NZ_PYMB01000010.1"/>
</dbReference>